<keyword evidence="1" id="KW-0812">Transmembrane</keyword>
<organism evidence="2 3">
    <name type="scientific">Bombiscardovia nodaiensis</name>
    <dbReference type="NCBI Taxonomy" id="2932181"/>
    <lineage>
        <taxon>Bacteria</taxon>
        <taxon>Bacillati</taxon>
        <taxon>Actinomycetota</taxon>
        <taxon>Actinomycetes</taxon>
        <taxon>Bifidobacteriales</taxon>
        <taxon>Bifidobacteriaceae</taxon>
        <taxon>Bombiscardovia</taxon>
    </lineage>
</organism>
<evidence type="ECO:0000313" key="3">
    <source>
        <dbReference type="Proteomes" id="UP001321766"/>
    </source>
</evidence>
<proteinExistence type="predicted"/>
<accession>A0ABM8B823</accession>
<keyword evidence="3" id="KW-1185">Reference proteome</keyword>
<dbReference type="EMBL" id="AP026798">
    <property type="protein sequence ID" value="BDR53019.1"/>
    <property type="molecule type" value="Genomic_DNA"/>
</dbReference>
<dbReference type="Proteomes" id="UP001321766">
    <property type="component" value="Chromosome"/>
</dbReference>
<evidence type="ECO:0000313" key="2">
    <source>
        <dbReference type="EMBL" id="BDR53019.1"/>
    </source>
</evidence>
<gene>
    <name evidence="2" type="ORF">KIM372_09260</name>
</gene>
<sequence>MPGWIWLVLAMLMLCIFLAGCWYAFRRASAAARVMSSLSSAISQRLGPAQNDPGDRVQEPPIFTQPLSTASDRYAQAHARKIERKAQAHERHRAQWSEWKAFNE</sequence>
<evidence type="ECO:0000256" key="1">
    <source>
        <dbReference type="SAM" id="Phobius"/>
    </source>
</evidence>
<name>A0ABM8B823_9BIFI</name>
<reference evidence="2 3" key="1">
    <citation type="journal article" date="2023" name="Microbiol. Spectr.">
        <title>Symbiosis of Carpenter Bees with Uncharacterized Lactic Acid Bacteria Showing NAD Auxotrophy.</title>
        <authorList>
            <person name="Kawasaki S."/>
            <person name="Ozawa K."/>
            <person name="Mori T."/>
            <person name="Yamamoto A."/>
            <person name="Ito M."/>
            <person name="Ohkuma M."/>
            <person name="Sakamoto M."/>
            <person name="Matsutani M."/>
        </authorList>
    </citation>
    <scope>NUCLEOTIDE SEQUENCE [LARGE SCALE GENOMIC DNA]</scope>
    <source>
        <strain evidence="2 3">Kim37-2</strain>
    </source>
</reference>
<feature type="transmembrane region" description="Helical" evidence="1">
    <location>
        <begin position="6"/>
        <end position="25"/>
    </location>
</feature>
<keyword evidence="1" id="KW-1133">Transmembrane helix</keyword>
<keyword evidence="1" id="KW-0472">Membrane</keyword>
<protein>
    <submittedName>
        <fullName evidence="2">Uncharacterized protein</fullName>
    </submittedName>
</protein>